<dbReference type="OrthoDB" id="7289984at2759"/>
<dbReference type="AlphaFoldDB" id="A0A9P4IQT9"/>
<dbReference type="PANTHER" id="PTHR43544:SF36">
    <property type="entry name" value="CHAIN OXIDOREDUCTASE (CSGA), PUTATIVE (AFU_ORTHOLOGUE AFUA_4G00910)-RELATED"/>
    <property type="match status" value="1"/>
</dbReference>
<proteinExistence type="inferred from homology"/>
<dbReference type="InterPro" id="IPR002347">
    <property type="entry name" value="SDR_fam"/>
</dbReference>
<dbReference type="PRINTS" id="PR00081">
    <property type="entry name" value="GDHRDH"/>
</dbReference>
<dbReference type="PANTHER" id="PTHR43544">
    <property type="entry name" value="SHORT-CHAIN DEHYDROGENASE/REDUCTASE"/>
    <property type="match status" value="1"/>
</dbReference>
<evidence type="ECO:0000256" key="1">
    <source>
        <dbReference type="ARBA" id="ARBA00006484"/>
    </source>
</evidence>
<keyword evidence="4" id="KW-1185">Reference proteome</keyword>
<accession>A0A9P4IQT9</accession>
<sequence length="250" mass="26904">MPSFLITGANRGLGLAFTKELLKDPKNYVIATARNAQGAEELHKLATQFGNDRLSLLQLDVTKEESIRAAVEQAQDLLPNGLDNFVSNAGVATDMLSPFEAVDLKAFTADVDFTLASTVRVILAFLPLIRKGSQKRIMAISSVLGSIEMAFGMPGVANTYSTAKAALNMMMRKWAAVLKMEGIAAFVIHPGWAGNTAIGAEIEPWMSKYAPNLKSIPESTAAEGCMKVLTKATIDDAGKFFNYDGGNLPW</sequence>
<dbReference type="PROSITE" id="PS00061">
    <property type="entry name" value="ADH_SHORT"/>
    <property type="match status" value="1"/>
</dbReference>
<dbReference type="CDD" id="cd05325">
    <property type="entry name" value="carb_red_sniffer_like_SDR_c"/>
    <property type="match status" value="1"/>
</dbReference>
<comment type="similarity">
    <text evidence="1">Belongs to the short-chain dehydrogenases/reductases (SDR) family.</text>
</comment>
<evidence type="ECO:0000256" key="2">
    <source>
        <dbReference type="ARBA" id="ARBA00022857"/>
    </source>
</evidence>
<dbReference type="Gene3D" id="3.40.50.720">
    <property type="entry name" value="NAD(P)-binding Rossmann-like Domain"/>
    <property type="match status" value="1"/>
</dbReference>
<reference evidence="3" key="1">
    <citation type="journal article" date="2020" name="Stud. Mycol.">
        <title>101 Dothideomycetes genomes: a test case for predicting lifestyles and emergence of pathogens.</title>
        <authorList>
            <person name="Haridas S."/>
            <person name="Albert R."/>
            <person name="Binder M."/>
            <person name="Bloem J."/>
            <person name="Labutti K."/>
            <person name="Salamov A."/>
            <person name="Andreopoulos B."/>
            <person name="Baker S."/>
            <person name="Barry K."/>
            <person name="Bills G."/>
            <person name="Bluhm B."/>
            <person name="Cannon C."/>
            <person name="Castanera R."/>
            <person name="Culley D."/>
            <person name="Daum C."/>
            <person name="Ezra D."/>
            <person name="Gonzalez J."/>
            <person name="Henrissat B."/>
            <person name="Kuo A."/>
            <person name="Liang C."/>
            <person name="Lipzen A."/>
            <person name="Lutzoni F."/>
            <person name="Magnuson J."/>
            <person name="Mondo S."/>
            <person name="Nolan M."/>
            <person name="Ohm R."/>
            <person name="Pangilinan J."/>
            <person name="Park H.-J."/>
            <person name="Ramirez L."/>
            <person name="Alfaro M."/>
            <person name="Sun H."/>
            <person name="Tritt A."/>
            <person name="Yoshinaga Y."/>
            <person name="Zwiers L.-H."/>
            <person name="Turgeon B."/>
            <person name="Goodwin S."/>
            <person name="Spatafora J."/>
            <person name="Crous P."/>
            <person name="Grigoriev I."/>
        </authorList>
    </citation>
    <scope>NUCLEOTIDE SEQUENCE</scope>
    <source>
        <strain evidence="3">CBS 133067</strain>
    </source>
</reference>
<name>A0A9P4IQT9_9PEZI</name>
<dbReference type="InterPro" id="IPR020904">
    <property type="entry name" value="Sc_DH/Rdtase_CS"/>
</dbReference>
<dbReference type="GO" id="GO:0005737">
    <property type="term" value="C:cytoplasm"/>
    <property type="evidence" value="ECO:0007669"/>
    <property type="project" value="TreeGrafter"/>
</dbReference>
<keyword evidence="2" id="KW-0521">NADP</keyword>
<dbReference type="GO" id="GO:0016491">
    <property type="term" value="F:oxidoreductase activity"/>
    <property type="evidence" value="ECO:0007669"/>
    <property type="project" value="TreeGrafter"/>
</dbReference>
<comment type="caution">
    <text evidence="3">The sequence shown here is derived from an EMBL/GenBank/DDBJ whole genome shotgun (WGS) entry which is preliminary data.</text>
</comment>
<organism evidence="3 4">
    <name type="scientific">Rhizodiscina lignyota</name>
    <dbReference type="NCBI Taxonomy" id="1504668"/>
    <lineage>
        <taxon>Eukaryota</taxon>
        <taxon>Fungi</taxon>
        <taxon>Dikarya</taxon>
        <taxon>Ascomycota</taxon>
        <taxon>Pezizomycotina</taxon>
        <taxon>Dothideomycetes</taxon>
        <taxon>Pleosporomycetidae</taxon>
        <taxon>Aulographales</taxon>
        <taxon>Rhizodiscinaceae</taxon>
        <taxon>Rhizodiscina</taxon>
    </lineage>
</organism>
<dbReference type="Proteomes" id="UP000799772">
    <property type="component" value="Unassembled WGS sequence"/>
</dbReference>
<dbReference type="EMBL" id="ML978121">
    <property type="protein sequence ID" value="KAF2104422.1"/>
    <property type="molecule type" value="Genomic_DNA"/>
</dbReference>
<dbReference type="InterPro" id="IPR051468">
    <property type="entry name" value="Fungal_SecMetab_SDRs"/>
</dbReference>
<dbReference type="InterPro" id="IPR036291">
    <property type="entry name" value="NAD(P)-bd_dom_sf"/>
</dbReference>
<evidence type="ECO:0000313" key="3">
    <source>
        <dbReference type="EMBL" id="KAF2104422.1"/>
    </source>
</evidence>
<dbReference type="Pfam" id="PF00106">
    <property type="entry name" value="adh_short"/>
    <property type="match status" value="1"/>
</dbReference>
<gene>
    <name evidence="3" type="ORF">NA57DRAFT_51248</name>
</gene>
<dbReference type="SUPFAM" id="SSF51735">
    <property type="entry name" value="NAD(P)-binding Rossmann-fold domains"/>
    <property type="match status" value="1"/>
</dbReference>
<protein>
    <submittedName>
        <fullName evidence="3">Short-chain dehydrogenases/reductase</fullName>
    </submittedName>
</protein>
<evidence type="ECO:0000313" key="4">
    <source>
        <dbReference type="Proteomes" id="UP000799772"/>
    </source>
</evidence>